<feature type="region of interest" description="Disordered" evidence="1">
    <location>
        <begin position="94"/>
        <end position="143"/>
    </location>
</feature>
<evidence type="ECO:0000313" key="3">
    <source>
        <dbReference type="Proteomes" id="UP000297245"/>
    </source>
</evidence>
<sequence>MSNGRKAKSIQQARRAETKKDSKSNTDAGVKRGGWGYFQGAPLELLEKHFPRYRQTVGTNREYFWSTLQAEWTTAYPNDLTPEQNKQVTNIKKRLRLDGLKHDNEEDGEDSSKSSDEEPLATSLNNPEEKKKGSTDKQTRSKRQIRALRSLQAKRTEEENVLLAKAADFDARIKSWFVNRLSKENSSNKGREVWKGFERTLDKKVLGSKPCPLRPEQIYLGLPPYKAKVDAEFQRLHGKAGGKDYLKNITAVAKTLYDQESEEVKEDVRKAVEARRADELRQFEELKQADWHDTDDPEVINARRQQLPAIIKHFIELACKFSHTSFSGVLMGENTDPNGDENSIFSASVMVGETPGPDPMTFDQWDPLGYRYHHVKSYAQFFVACSRLRKG</sequence>
<name>A0A4S8KZ62_DENBC</name>
<feature type="compositionally biased region" description="Basic and acidic residues" evidence="1">
    <location>
        <begin position="96"/>
        <end position="116"/>
    </location>
</feature>
<proteinExistence type="predicted"/>
<evidence type="ECO:0000256" key="1">
    <source>
        <dbReference type="SAM" id="MobiDB-lite"/>
    </source>
</evidence>
<dbReference type="AlphaFoldDB" id="A0A4S8KZ62"/>
<feature type="compositionally biased region" description="Basic and acidic residues" evidence="1">
    <location>
        <begin position="127"/>
        <end position="139"/>
    </location>
</feature>
<dbReference type="OrthoDB" id="2749610at2759"/>
<dbReference type="Proteomes" id="UP000297245">
    <property type="component" value="Unassembled WGS sequence"/>
</dbReference>
<evidence type="ECO:0000313" key="2">
    <source>
        <dbReference type="EMBL" id="THU81352.1"/>
    </source>
</evidence>
<feature type="compositionally biased region" description="Basic and acidic residues" evidence="1">
    <location>
        <begin position="14"/>
        <end position="24"/>
    </location>
</feature>
<feature type="region of interest" description="Disordered" evidence="1">
    <location>
        <begin position="1"/>
        <end position="34"/>
    </location>
</feature>
<dbReference type="EMBL" id="ML179816">
    <property type="protein sequence ID" value="THU81352.1"/>
    <property type="molecule type" value="Genomic_DNA"/>
</dbReference>
<gene>
    <name evidence="2" type="ORF">K435DRAFT_809151</name>
</gene>
<protein>
    <submittedName>
        <fullName evidence="2">Uncharacterized protein</fullName>
    </submittedName>
</protein>
<keyword evidence="3" id="KW-1185">Reference proteome</keyword>
<reference evidence="2 3" key="1">
    <citation type="journal article" date="2019" name="Nat. Ecol. Evol.">
        <title>Megaphylogeny resolves global patterns of mushroom evolution.</title>
        <authorList>
            <person name="Varga T."/>
            <person name="Krizsan K."/>
            <person name="Foldi C."/>
            <person name="Dima B."/>
            <person name="Sanchez-Garcia M."/>
            <person name="Sanchez-Ramirez S."/>
            <person name="Szollosi G.J."/>
            <person name="Szarkandi J.G."/>
            <person name="Papp V."/>
            <person name="Albert L."/>
            <person name="Andreopoulos W."/>
            <person name="Angelini C."/>
            <person name="Antonin V."/>
            <person name="Barry K.W."/>
            <person name="Bougher N.L."/>
            <person name="Buchanan P."/>
            <person name="Buyck B."/>
            <person name="Bense V."/>
            <person name="Catcheside P."/>
            <person name="Chovatia M."/>
            <person name="Cooper J."/>
            <person name="Damon W."/>
            <person name="Desjardin D."/>
            <person name="Finy P."/>
            <person name="Geml J."/>
            <person name="Haridas S."/>
            <person name="Hughes K."/>
            <person name="Justo A."/>
            <person name="Karasinski D."/>
            <person name="Kautmanova I."/>
            <person name="Kiss B."/>
            <person name="Kocsube S."/>
            <person name="Kotiranta H."/>
            <person name="LaButti K.M."/>
            <person name="Lechner B.E."/>
            <person name="Liimatainen K."/>
            <person name="Lipzen A."/>
            <person name="Lukacs Z."/>
            <person name="Mihaltcheva S."/>
            <person name="Morgado L.N."/>
            <person name="Niskanen T."/>
            <person name="Noordeloos M.E."/>
            <person name="Ohm R.A."/>
            <person name="Ortiz-Santana B."/>
            <person name="Ovrebo C."/>
            <person name="Racz N."/>
            <person name="Riley R."/>
            <person name="Savchenko A."/>
            <person name="Shiryaev A."/>
            <person name="Soop K."/>
            <person name="Spirin V."/>
            <person name="Szebenyi C."/>
            <person name="Tomsovsky M."/>
            <person name="Tulloss R.E."/>
            <person name="Uehling J."/>
            <person name="Grigoriev I.V."/>
            <person name="Vagvolgyi C."/>
            <person name="Papp T."/>
            <person name="Martin F.M."/>
            <person name="Miettinen O."/>
            <person name="Hibbett D.S."/>
            <person name="Nagy L.G."/>
        </authorList>
    </citation>
    <scope>NUCLEOTIDE SEQUENCE [LARGE SCALE GENOMIC DNA]</scope>
    <source>
        <strain evidence="2 3">CBS 962.96</strain>
    </source>
</reference>
<accession>A0A4S8KZ62</accession>
<organism evidence="2 3">
    <name type="scientific">Dendrothele bispora (strain CBS 962.96)</name>
    <dbReference type="NCBI Taxonomy" id="1314807"/>
    <lineage>
        <taxon>Eukaryota</taxon>
        <taxon>Fungi</taxon>
        <taxon>Dikarya</taxon>
        <taxon>Basidiomycota</taxon>
        <taxon>Agaricomycotina</taxon>
        <taxon>Agaricomycetes</taxon>
        <taxon>Agaricomycetidae</taxon>
        <taxon>Agaricales</taxon>
        <taxon>Agaricales incertae sedis</taxon>
        <taxon>Dendrothele</taxon>
    </lineage>
</organism>